<keyword evidence="2" id="KW-0378">Hydrolase</keyword>
<sequence>MKHETLSLPGDGVTTHVHVWTPDDGQPVRGLVQVLHGLAEHAGRYEGLARGLCDAGFAVVAHDHRGHGRSAAGPDELGFFGERDGWGAVLLDAARVRAHARERFGDVPWALLGHSMGSVIALHDLATSGARPAAVVLSGATGKVGALLRIGQGLIQVELRRIGVRGRSKLLNATAFGTYNRAFRPNRTEFDWLSRDEAQVDAYIHDPLCGFLPTTSLWRDLVGGQARLQTAPFLERLPRVPYSVIGGDLDPVGGKGRQVEALVTMMRKLGLQVDLRLWPGGRHEMFHETCRGDVVGETVGWLSGHLAR</sequence>
<dbReference type="RefSeq" id="WP_224190272.1">
    <property type="nucleotide sequence ID" value="NZ_JAIRAU010000001.1"/>
</dbReference>
<accession>A0ABS7TJW7</accession>
<name>A0ABS7TJW7_9BACT</name>
<gene>
    <name evidence="2" type="ORF">K7C98_04595</name>
</gene>
<comment type="caution">
    <text evidence="2">The sequence shown here is derived from an EMBL/GenBank/DDBJ whole genome shotgun (WGS) entry which is preliminary data.</text>
</comment>
<reference evidence="2" key="1">
    <citation type="submission" date="2021-08" db="EMBL/GenBank/DDBJ databases">
        <authorList>
            <person name="Stevens D.C."/>
        </authorList>
    </citation>
    <scope>NUCLEOTIDE SEQUENCE</scope>
    <source>
        <strain evidence="2">DSM 53165</strain>
    </source>
</reference>
<evidence type="ECO:0000313" key="2">
    <source>
        <dbReference type="EMBL" id="MBZ5708525.1"/>
    </source>
</evidence>
<dbReference type="Gene3D" id="3.40.50.1820">
    <property type="entry name" value="alpha/beta hydrolase"/>
    <property type="match status" value="1"/>
</dbReference>
<feature type="domain" description="Serine aminopeptidase S33" evidence="1">
    <location>
        <begin position="27"/>
        <end position="289"/>
    </location>
</feature>
<protein>
    <submittedName>
        <fullName evidence="2">Alpha/beta hydrolase</fullName>
    </submittedName>
</protein>
<dbReference type="Proteomes" id="UP001139031">
    <property type="component" value="Unassembled WGS sequence"/>
</dbReference>
<dbReference type="EMBL" id="JAIRAU010000001">
    <property type="protein sequence ID" value="MBZ5708525.1"/>
    <property type="molecule type" value="Genomic_DNA"/>
</dbReference>
<dbReference type="InterPro" id="IPR022742">
    <property type="entry name" value="Hydrolase_4"/>
</dbReference>
<evidence type="ECO:0000259" key="1">
    <source>
        <dbReference type="Pfam" id="PF12146"/>
    </source>
</evidence>
<dbReference type="Pfam" id="PF12146">
    <property type="entry name" value="Hydrolase_4"/>
    <property type="match status" value="1"/>
</dbReference>
<evidence type="ECO:0000313" key="3">
    <source>
        <dbReference type="Proteomes" id="UP001139031"/>
    </source>
</evidence>
<dbReference type="PANTHER" id="PTHR11614">
    <property type="entry name" value="PHOSPHOLIPASE-RELATED"/>
    <property type="match status" value="1"/>
</dbReference>
<dbReference type="InterPro" id="IPR051044">
    <property type="entry name" value="MAG_DAG_Lipase"/>
</dbReference>
<proteinExistence type="predicted"/>
<dbReference type="InterPro" id="IPR029058">
    <property type="entry name" value="AB_hydrolase_fold"/>
</dbReference>
<keyword evidence="3" id="KW-1185">Reference proteome</keyword>
<organism evidence="2 3">
    <name type="scientific">Nannocystis pusilla</name>
    <dbReference type="NCBI Taxonomy" id="889268"/>
    <lineage>
        <taxon>Bacteria</taxon>
        <taxon>Pseudomonadati</taxon>
        <taxon>Myxococcota</taxon>
        <taxon>Polyangia</taxon>
        <taxon>Nannocystales</taxon>
        <taxon>Nannocystaceae</taxon>
        <taxon>Nannocystis</taxon>
    </lineage>
</organism>
<dbReference type="GO" id="GO:0016787">
    <property type="term" value="F:hydrolase activity"/>
    <property type="evidence" value="ECO:0007669"/>
    <property type="project" value="UniProtKB-KW"/>
</dbReference>
<dbReference type="SUPFAM" id="SSF53474">
    <property type="entry name" value="alpha/beta-Hydrolases"/>
    <property type="match status" value="1"/>
</dbReference>